<evidence type="ECO:0008006" key="3">
    <source>
        <dbReference type="Google" id="ProtNLM"/>
    </source>
</evidence>
<reference evidence="1 2" key="1">
    <citation type="submission" date="2020-12" db="EMBL/GenBank/DDBJ databases">
        <title>Genome sequence of clinical Mycobacterium intracellulare strains.</title>
        <authorList>
            <person name="Tateishi Y."/>
            <person name="Matsumoto S."/>
            <person name="Fukushima Y."/>
            <person name="Nakajima C."/>
            <person name="Suzuki Y."/>
        </authorList>
    </citation>
    <scope>NUCLEOTIDE SEQUENCE [LARGE SCALE GENOMIC DNA]</scope>
    <source>
        <strain evidence="1 2">M018</strain>
    </source>
</reference>
<gene>
    <name evidence="1" type="ORF">MINTM018_45490</name>
</gene>
<dbReference type="EMBL" id="AP024255">
    <property type="protein sequence ID" value="BCP01780.1"/>
    <property type="molecule type" value="Genomic_DNA"/>
</dbReference>
<accession>A0A7R7RPQ4</accession>
<evidence type="ECO:0000313" key="2">
    <source>
        <dbReference type="Proteomes" id="UP000595205"/>
    </source>
</evidence>
<protein>
    <recommendedName>
        <fullName evidence="3">PE family protein</fullName>
    </recommendedName>
</protein>
<dbReference type="AlphaFoldDB" id="A0A7R7RPQ4"/>
<organism evidence="1 2">
    <name type="scientific">Mycobacterium intracellulare</name>
    <dbReference type="NCBI Taxonomy" id="1767"/>
    <lineage>
        <taxon>Bacteria</taxon>
        <taxon>Bacillati</taxon>
        <taxon>Actinomycetota</taxon>
        <taxon>Actinomycetes</taxon>
        <taxon>Mycobacteriales</taxon>
        <taxon>Mycobacteriaceae</taxon>
        <taxon>Mycobacterium</taxon>
        <taxon>Mycobacterium avium complex (MAC)</taxon>
    </lineage>
</organism>
<proteinExistence type="predicted"/>
<dbReference type="Proteomes" id="UP000595205">
    <property type="component" value="Chromosome"/>
</dbReference>
<sequence>MTHVPTLSSVQQTLRVDTAGLQAMASRWGSSVEGLNATVAPAARGLPCQASAAAVNAAHIDVTAFTAGLATQMGAHVTGVAQGNTSYLTAEADSAAKLAAVAHPVTSV</sequence>
<evidence type="ECO:0000313" key="1">
    <source>
        <dbReference type="EMBL" id="BCP01780.1"/>
    </source>
</evidence>
<name>A0A7R7RPQ4_MYCIT</name>